<dbReference type="RefSeq" id="WP_006104588.1">
    <property type="nucleotide sequence ID" value="NZ_DS989865.1"/>
</dbReference>
<dbReference type="AlphaFoldDB" id="B4W0F4"/>
<reference evidence="2 3" key="1">
    <citation type="submission" date="2008-07" db="EMBL/GenBank/DDBJ databases">
        <authorList>
            <person name="Tandeau de Marsac N."/>
            <person name="Ferriera S."/>
            <person name="Johnson J."/>
            <person name="Kravitz S."/>
            <person name="Beeson K."/>
            <person name="Sutton G."/>
            <person name="Rogers Y.-H."/>
            <person name="Friedman R."/>
            <person name="Frazier M."/>
            <person name="Venter J.C."/>
        </authorList>
    </citation>
    <scope>NUCLEOTIDE SEQUENCE [LARGE SCALE GENOMIC DNA]</scope>
    <source>
        <strain evidence="2 3">PCC 7420</strain>
    </source>
</reference>
<organism evidence="2 3">
    <name type="scientific">Coleofasciculus chthonoplastes PCC 7420</name>
    <dbReference type="NCBI Taxonomy" id="118168"/>
    <lineage>
        <taxon>Bacteria</taxon>
        <taxon>Bacillati</taxon>
        <taxon>Cyanobacteriota</taxon>
        <taxon>Cyanophyceae</taxon>
        <taxon>Coleofasciculales</taxon>
        <taxon>Coleofasciculaceae</taxon>
        <taxon>Coleofasciculus</taxon>
    </lineage>
</organism>
<keyword evidence="1" id="KW-1133">Transmembrane helix</keyword>
<accession>B4W0F4</accession>
<keyword evidence="3" id="KW-1185">Reference proteome</keyword>
<feature type="transmembrane region" description="Helical" evidence="1">
    <location>
        <begin position="188"/>
        <end position="206"/>
    </location>
</feature>
<evidence type="ECO:0000256" key="1">
    <source>
        <dbReference type="SAM" id="Phobius"/>
    </source>
</evidence>
<sequence>MNQHPRLASPSHPLSPRQNLAIASCIQIEVERISRSQVLFHGVRFTLDKEILHQIQQAQQMGDSLKLSRQLLTDLRYYALIDDENRWQSGLSFCTYYQRGNSQEALMRSVIGMDGDIMHQIQRNFLERPKFSHQISAAHYWLIEQIMGQLRLGTFLPLTRLINGLALGLALLIAMLLVIPFIPVFLKTPFMLIAALVMIGLFFFGFRHLLHLLRPTANQWIIRRILGGFLSSKPDSKRFAKRLLTRLFSS</sequence>
<dbReference type="EMBL" id="DS989865">
    <property type="protein sequence ID" value="EDX72311.1"/>
    <property type="molecule type" value="Genomic_DNA"/>
</dbReference>
<dbReference type="OrthoDB" id="463213at2"/>
<name>B4W0F4_9CYAN</name>
<keyword evidence="1" id="KW-0812">Transmembrane</keyword>
<evidence type="ECO:0000313" key="3">
    <source>
        <dbReference type="Proteomes" id="UP000003835"/>
    </source>
</evidence>
<proteinExistence type="predicted"/>
<dbReference type="HOGENOM" id="CLU_1132572_0_0_3"/>
<feature type="transmembrane region" description="Helical" evidence="1">
    <location>
        <begin position="161"/>
        <end position="182"/>
    </location>
</feature>
<protein>
    <submittedName>
        <fullName evidence="2">Uncharacterized protein</fullName>
    </submittedName>
</protein>
<dbReference type="Proteomes" id="UP000003835">
    <property type="component" value="Unassembled WGS sequence"/>
</dbReference>
<evidence type="ECO:0000313" key="2">
    <source>
        <dbReference type="EMBL" id="EDX72311.1"/>
    </source>
</evidence>
<gene>
    <name evidence="2" type="ORF">MC7420_980</name>
</gene>
<keyword evidence="1" id="KW-0472">Membrane</keyword>
<dbReference type="eggNOG" id="ENOG50328GF">
    <property type="taxonomic scope" value="Bacteria"/>
</dbReference>